<dbReference type="Gene3D" id="3.40.50.2300">
    <property type="match status" value="2"/>
</dbReference>
<name>A0A0X8FMH4_9LACT</name>
<keyword evidence="1" id="KW-0732">Signal</keyword>
<gene>
    <name evidence="2" type="ORF">AWM75_05535</name>
</gene>
<organism evidence="2 3">
    <name type="scientific">Aerococcus urinaehominis</name>
    <dbReference type="NCBI Taxonomy" id="128944"/>
    <lineage>
        <taxon>Bacteria</taxon>
        <taxon>Bacillati</taxon>
        <taxon>Bacillota</taxon>
        <taxon>Bacilli</taxon>
        <taxon>Lactobacillales</taxon>
        <taxon>Aerococcaceae</taxon>
        <taxon>Aerococcus</taxon>
    </lineage>
</organism>
<evidence type="ECO:0000313" key="2">
    <source>
        <dbReference type="EMBL" id="AMC00053.1"/>
    </source>
</evidence>
<dbReference type="PANTHER" id="PTHR35271">
    <property type="entry name" value="ABC TRANSPORTER, SUBSTRATE-BINDING LIPOPROTEIN-RELATED"/>
    <property type="match status" value="1"/>
</dbReference>
<feature type="signal peptide" evidence="1">
    <location>
        <begin position="1"/>
        <end position="24"/>
    </location>
</feature>
<feature type="chain" id="PRO_5038793316" description="ABC transporter substrate-binding protein" evidence="1">
    <location>
        <begin position="25"/>
        <end position="319"/>
    </location>
</feature>
<dbReference type="AlphaFoldDB" id="A0A0X8FMH4"/>
<reference evidence="2 3" key="1">
    <citation type="journal article" date="2016" name="Genome Announc.">
        <title>Complete Genome Sequences of Aerococcus christensenii CCUG 28831T, Aerococcus sanguinicola CCUG 43001T, Aerococcus urinae CCUG 36881T, Aerococcus urinaeequi CCUG 28094T, Aerococcus urinaehominis CCUG 42038 BT, and Aerococcus viridans CCUG 4311T.</title>
        <authorList>
            <person name="Carkaci D."/>
            <person name="Dargis R."/>
            <person name="Nielsen X.C."/>
            <person name="Skovgaard O."/>
            <person name="Fuursted K."/>
            <person name="Christensen J.J."/>
        </authorList>
    </citation>
    <scope>NUCLEOTIDE SEQUENCE [LARGE SCALE GENOMIC DNA]</scope>
    <source>
        <strain evidence="2 3">CCUG42038B</strain>
    </source>
</reference>
<dbReference type="CDD" id="cd06325">
    <property type="entry name" value="PBP1_ABC_unchar_transporter"/>
    <property type="match status" value="1"/>
</dbReference>
<dbReference type="PANTHER" id="PTHR35271:SF1">
    <property type="entry name" value="ABC TRANSPORTER, SUBSTRATE-BINDING LIPOPROTEIN"/>
    <property type="match status" value="1"/>
</dbReference>
<evidence type="ECO:0000256" key="1">
    <source>
        <dbReference type="SAM" id="SignalP"/>
    </source>
</evidence>
<dbReference type="KEGG" id="auh:AWM75_05535"/>
<reference evidence="3" key="2">
    <citation type="submission" date="2016-01" db="EMBL/GenBank/DDBJ databases">
        <title>Six Aerococcus type strain genome sequencing and assembly using PacBio and Illumina Hiseq.</title>
        <authorList>
            <person name="Carkaci D."/>
            <person name="Dargis R."/>
            <person name="Nielsen X.C."/>
            <person name="Skovgaard O."/>
            <person name="Fuursted K."/>
            <person name="Christensen J.J."/>
        </authorList>
    </citation>
    <scope>NUCLEOTIDE SEQUENCE [LARGE SCALE GENOMIC DNA]</scope>
    <source>
        <strain evidence="3">CCUG42038B</strain>
    </source>
</reference>
<protein>
    <recommendedName>
        <fullName evidence="4">ABC transporter substrate-binding protein</fullName>
    </recommendedName>
</protein>
<dbReference type="PROSITE" id="PS51257">
    <property type="entry name" value="PROKAR_LIPOPROTEIN"/>
    <property type="match status" value="1"/>
</dbReference>
<dbReference type="Pfam" id="PF04392">
    <property type="entry name" value="ABC_sub_bind"/>
    <property type="match status" value="1"/>
</dbReference>
<evidence type="ECO:0008006" key="4">
    <source>
        <dbReference type="Google" id="ProtNLM"/>
    </source>
</evidence>
<dbReference type="SUPFAM" id="SSF53822">
    <property type="entry name" value="Periplasmic binding protein-like I"/>
    <property type="match status" value="1"/>
</dbReference>
<dbReference type="Proteomes" id="UP000062260">
    <property type="component" value="Chromosome"/>
</dbReference>
<dbReference type="InterPro" id="IPR007487">
    <property type="entry name" value="ABC_transpt-TYRBP-like"/>
</dbReference>
<dbReference type="EMBL" id="CP014163">
    <property type="protein sequence ID" value="AMC00053.1"/>
    <property type="molecule type" value="Genomic_DNA"/>
</dbReference>
<proteinExistence type="predicted"/>
<sequence length="319" mass="33840">MKLNKLALLALACLGIAGCQSSQEADQPHSDQPVKVGILQFSENPAMDQAHGGFTRALADAGYQEGENLMIDYENAAQDHSNLYGIAEKMAREDDLLLGLGTQSSQAFANIEEKKPIVFTAVTDAEGAQLVASNESPERNVTGTSNMVLPMSGVDFLVANVENLETIGILYNAGEVNSNIQYENCKAYAESLGLKVEGMTITNTNDVQGAITALAGKVDAIYLPTDNSIVQTAPTIGEVVKRMGVPTVGSDKTSLPACLATFGVDYERIGYRAGEMAVEILAGRAQPADMPVELPDHLELTVNPEMAKALDYDPGALAD</sequence>
<accession>A0A0X8FMH4</accession>
<evidence type="ECO:0000313" key="3">
    <source>
        <dbReference type="Proteomes" id="UP000062260"/>
    </source>
</evidence>
<dbReference type="STRING" id="128944.AWM75_05535"/>
<dbReference type="InterPro" id="IPR028082">
    <property type="entry name" value="Peripla_BP_I"/>
</dbReference>
<keyword evidence="3" id="KW-1185">Reference proteome</keyword>